<evidence type="ECO:0000313" key="11">
    <source>
        <dbReference type="Proteomes" id="UP001198242"/>
    </source>
</evidence>
<comment type="catalytic activity">
    <reaction evidence="6 8">
        <text>dCMP + ATP = dCDP + ADP</text>
        <dbReference type="Rhea" id="RHEA:25094"/>
        <dbReference type="ChEBI" id="CHEBI:30616"/>
        <dbReference type="ChEBI" id="CHEBI:57566"/>
        <dbReference type="ChEBI" id="CHEBI:58593"/>
        <dbReference type="ChEBI" id="CHEBI:456216"/>
        <dbReference type="EC" id="2.7.4.25"/>
    </reaction>
</comment>
<accession>A0AAE3DY50</accession>
<dbReference type="GO" id="GO:0036431">
    <property type="term" value="F:dCMP kinase activity"/>
    <property type="evidence" value="ECO:0007669"/>
    <property type="project" value="InterPro"/>
</dbReference>
<dbReference type="GO" id="GO:0005737">
    <property type="term" value="C:cytoplasm"/>
    <property type="evidence" value="ECO:0007669"/>
    <property type="project" value="UniProtKB-SubCell"/>
</dbReference>
<dbReference type="AlphaFoldDB" id="A0AAE3DY50"/>
<dbReference type="InterPro" id="IPR027417">
    <property type="entry name" value="P-loop_NTPase"/>
</dbReference>
<feature type="binding site" evidence="8">
    <location>
        <begin position="10"/>
        <end position="18"/>
    </location>
    <ligand>
        <name>ATP</name>
        <dbReference type="ChEBI" id="CHEBI:30616"/>
    </ligand>
</feature>
<dbReference type="EMBL" id="JAJEQM010000005">
    <property type="protein sequence ID" value="MCC2210148.1"/>
    <property type="molecule type" value="Genomic_DNA"/>
</dbReference>
<comment type="subcellular location">
    <subcellularLocation>
        <location evidence="8">Cytoplasm</location>
    </subcellularLocation>
</comment>
<keyword evidence="2 8" id="KW-0808">Transferase</keyword>
<comment type="similarity">
    <text evidence="1 8">Belongs to the cytidylate kinase family. Type 1 subfamily.</text>
</comment>
<dbReference type="GO" id="GO:0005524">
    <property type="term" value="F:ATP binding"/>
    <property type="evidence" value="ECO:0007669"/>
    <property type="project" value="UniProtKB-UniRule"/>
</dbReference>
<dbReference type="HAMAP" id="MF_00238">
    <property type="entry name" value="Cytidyl_kinase_type1"/>
    <property type="match status" value="1"/>
</dbReference>
<evidence type="ECO:0000256" key="2">
    <source>
        <dbReference type="ARBA" id="ARBA00022679"/>
    </source>
</evidence>
<evidence type="ECO:0000313" key="10">
    <source>
        <dbReference type="EMBL" id="MCC2210148.1"/>
    </source>
</evidence>
<name>A0AAE3DY50_9FIRM</name>
<evidence type="ECO:0000256" key="1">
    <source>
        <dbReference type="ARBA" id="ARBA00009427"/>
    </source>
</evidence>
<keyword evidence="3 8" id="KW-0547">Nucleotide-binding</keyword>
<evidence type="ECO:0000256" key="7">
    <source>
        <dbReference type="ARBA" id="ARBA00048478"/>
    </source>
</evidence>
<evidence type="ECO:0000256" key="5">
    <source>
        <dbReference type="ARBA" id="ARBA00022840"/>
    </source>
</evidence>
<keyword evidence="4 8" id="KW-0418">Kinase</keyword>
<dbReference type="NCBIfam" id="TIGR00017">
    <property type="entry name" value="cmk"/>
    <property type="match status" value="1"/>
</dbReference>
<dbReference type="SUPFAM" id="SSF52540">
    <property type="entry name" value="P-loop containing nucleoside triphosphate hydrolases"/>
    <property type="match status" value="1"/>
</dbReference>
<dbReference type="Gene3D" id="3.40.50.300">
    <property type="entry name" value="P-loop containing nucleotide triphosphate hydrolases"/>
    <property type="match status" value="1"/>
</dbReference>
<sequence>MKYISVAVDGPAGAGKSSVSKAVAKSLGYTYIDTGAMYRAVALFAINNGIDAKNETEKLVSRLNEVEIDIKYTDEGQQIYLLGENVSKRIREEDVSVGASNVAVIPEVRKKLVELQRKMAESANVIMDGRDICSYVLPNADVKIFLTASAESRAKRRYDELCEKGIECDFEKIKADMEYRDKNDSQRAVAPLKKADDAILIDTTEYDFDGAVKLVKDLILEKTEG</sequence>
<comment type="catalytic activity">
    <reaction evidence="7 8">
        <text>CMP + ATP = CDP + ADP</text>
        <dbReference type="Rhea" id="RHEA:11600"/>
        <dbReference type="ChEBI" id="CHEBI:30616"/>
        <dbReference type="ChEBI" id="CHEBI:58069"/>
        <dbReference type="ChEBI" id="CHEBI:60377"/>
        <dbReference type="ChEBI" id="CHEBI:456216"/>
        <dbReference type="EC" id="2.7.4.25"/>
    </reaction>
</comment>
<reference evidence="10 11" key="1">
    <citation type="submission" date="2021-10" db="EMBL/GenBank/DDBJ databases">
        <title>Anaerobic single-cell dispensing facilitates the cultivation of human gut bacteria.</title>
        <authorList>
            <person name="Afrizal A."/>
        </authorList>
    </citation>
    <scope>NUCLEOTIDE SEQUENCE [LARGE SCALE GENOMIC DNA]</scope>
    <source>
        <strain evidence="10 11">CLA-AA-H232</strain>
    </source>
</reference>
<organism evidence="10 11">
    <name type="scientific">Hominilimicola fabiformis</name>
    <dbReference type="NCBI Taxonomy" id="2885356"/>
    <lineage>
        <taxon>Bacteria</taxon>
        <taxon>Bacillati</taxon>
        <taxon>Bacillota</taxon>
        <taxon>Clostridia</taxon>
        <taxon>Eubacteriales</taxon>
        <taxon>Oscillospiraceae</taxon>
        <taxon>Hominilimicola</taxon>
    </lineage>
</organism>
<comment type="caution">
    <text evidence="10">The sequence shown here is derived from an EMBL/GenBank/DDBJ whole genome shotgun (WGS) entry which is preliminary data.</text>
</comment>
<keyword evidence="5 8" id="KW-0067">ATP-binding</keyword>
<gene>
    <name evidence="8 10" type="primary">cmk</name>
    <name evidence="10" type="ORF">LKE05_05005</name>
</gene>
<protein>
    <recommendedName>
        <fullName evidence="8">Cytidylate kinase</fullName>
        <shortName evidence="8">CK</shortName>
        <ecNumber evidence="8">2.7.4.25</ecNumber>
    </recommendedName>
    <alternativeName>
        <fullName evidence="8">Cytidine monophosphate kinase</fullName>
        <shortName evidence="8">CMP kinase</shortName>
    </alternativeName>
</protein>
<evidence type="ECO:0000256" key="8">
    <source>
        <dbReference type="HAMAP-Rule" id="MF_00238"/>
    </source>
</evidence>
<evidence type="ECO:0000256" key="6">
    <source>
        <dbReference type="ARBA" id="ARBA00047615"/>
    </source>
</evidence>
<evidence type="ECO:0000256" key="4">
    <source>
        <dbReference type="ARBA" id="ARBA00022777"/>
    </source>
</evidence>
<feature type="domain" description="Cytidylate kinase" evidence="9">
    <location>
        <begin position="6"/>
        <end position="215"/>
    </location>
</feature>
<evidence type="ECO:0000259" key="9">
    <source>
        <dbReference type="Pfam" id="PF02224"/>
    </source>
</evidence>
<keyword evidence="11" id="KW-1185">Reference proteome</keyword>
<evidence type="ECO:0000256" key="3">
    <source>
        <dbReference type="ARBA" id="ARBA00022741"/>
    </source>
</evidence>
<dbReference type="Pfam" id="PF02224">
    <property type="entry name" value="Cytidylate_kin"/>
    <property type="match status" value="1"/>
</dbReference>
<proteinExistence type="inferred from homology"/>
<dbReference type="CDD" id="cd02020">
    <property type="entry name" value="CMPK"/>
    <property type="match status" value="1"/>
</dbReference>
<dbReference type="InterPro" id="IPR011994">
    <property type="entry name" value="Cytidylate_kinase_dom"/>
</dbReference>
<dbReference type="RefSeq" id="WP_308456142.1">
    <property type="nucleotide sequence ID" value="NZ_JAJEQM010000005.1"/>
</dbReference>
<dbReference type="EC" id="2.7.4.25" evidence="8"/>
<dbReference type="GO" id="GO:0006220">
    <property type="term" value="P:pyrimidine nucleotide metabolic process"/>
    <property type="evidence" value="ECO:0007669"/>
    <property type="project" value="UniProtKB-UniRule"/>
</dbReference>
<dbReference type="InterPro" id="IPR003136">
    <property type="entry name" value="Cytidylate_kin"/>
</dbReference>
<keyword evidence="8" id="KW-0963">Cytoplasm</keyword>
<dbReference type="Proteomes" id="UP001198242">
    <property type="component" value="Unassembled WGS sequence"/>
</dbReference>